<protein>
    <submittedName>
        <fullName evidence="9">CDP-glycerol glycerophosphotransferase family protein</fullName>
    </submittedName>
</protein>
<evidence type="ECO:0000256" key="3">
    <source>
        <dbReference type="ARBA" id="ARBA00022475"/>
    </source>
</evidence>
<comment type="similarity">
    <text evidence="2">Belongs to the CDP-glycerol glycerophosphotransferase family.</text>
</comment>
<reference evidence="9" key="1">
    <citation type="submission" date="2023-08" db="EMBL/GenBank/DDBJ databases">
        <title>Nitrogen cycling bacteria in agricultural field soils.</title>
        <authorList>
            <person name="Jang J."/>
        </authorList>
    </citation>
    <scope>NUCLEOTIDE SEQUENCE</scope>
    <source>
        <strain evidence="9">PS3-36</strain>
    </source>
</reference>
<dbReference type="InterPro" id="IPR043149">
    <property type="entry name" value="TagF_N"/>
</dbReference>
<dbReference type="PROSITE" id="PS51780">
    <property type="entry name" value="GW"/>
    <property type="match status" value="4"/>
</dbReference>
<evidence type="ECO:0000256" key="5">
    <source>
        <dbReference type="ARBA" id="ARBA00022729"/>
    </source>
</evidence>
<dbReference type="InterPro" id="IPR043148">
    <property type="entry name" value="TagF_C"/>
</dbReference>
<evidence type="ECO:0000313" key="9">
    <source>
        <dbReference type="EMBL" id="MDQ6600369.1"/>
    </source>
</evidence>
<dbReference type="PANTHER" id="PTHR37316:SF3">
    <property type="entry name" value="TEICHOIC ACID GLYCEROL-PHOSPHATE TRANSFERASE"/>
    <property type="match status" value="1"/>
</dbReference>
<dbReference type="Gene3D" id="3.40.50.2000">
    <property type="entry name" value="Glycogen Phosphorylase B"/>
    <property type="match status" value="1"/>
</dbReference>
<organism evidence="9 10">
    <name type="scientific">Bacillus salipaludis</name>
    <dbReference type="NCBI Taxonomy" id="2547811"/>
    <lineage>
        <taxon>Bacteria</taxon>
        <taxon>Bacillati</taxon>
        <taxon>Bacillota</taxon>
        <taxon>Bacilli</taxon>
        <taxon>Bacillales</taxon>
        <taxon>Bacillaceae</taxon>
        <taxon>Bacillus</taxon>
    </lineage>
</organism>
<evidence type="ECO:0000256" key="2">
    <source>
        <dbReference type="ARBA" id="ARBA00010488"/>
    </source>
</evidence>
<name>A0AA90R1S1_9BACI</name>
<dbReference type="InterPro" id="IPR007554">
    <property type="entry name" value="Glycerophosphate_synth"/>
</dbReference>
<evidence type="ECO:0000313" key="10">
    <source>
        <dbReference type="Proteomes" id="UP001178888"/>
    </source>
</evidence>
<dbReference type="GO" id="GO:0047355">
    <property type="term" value="F:CDP-glycerol glycerophosphotransferase activity"/>
    <property type="evidence" value="ECO:0007669"/>
    <property type="project" value="InterPro"/>
</dbReference>
<dbReference type="Gene3D" id="3.40.50.12580">
    <property type="match status" value="1"/>
</dbReference>
<feature type="domain" description="GW" evidence="8">
    <location>
        <begin position="662"/>
        <end position="740"/>
    </location>
</feature>
<gene>
    <name evidence="9" type="ORF">RCG21_29295</name>
</gene>
<dbReference type="EMBL" id="JAVGVR010000001">
    <property type="protein sequence ID" value="MDQ6600369.1"/>
    <property type="molecule type" value="Genomic_DNA"/>
</dbReference>
<keyword evidence="7" id="KW-0472">Membrane</keyword>
<dbReference type="SUPFAM" id="SSF82057">
    <property type="entry name" value="Prokaryotic SH3-related domain"/>
    <property type="match status" value="4"/>
</dbReference>
<dbReference type="InterPro" id="IPR025987">
    <property type="entry name" value="GW_dom"/>
</dbReference>
<dbReference type="Gene3D" id="2.30.30.170">
    <property type="match status" value="4"/>
</dbReference>
<evidence type="ECO:0000256" key="6">
    <source>
        <dbReference type="ARBA" id="ARBA00022944"/>
    </source>
</evidence>
<keyword evidence="3" id="KW-1003">Cell membrane</keyword>
<proteinExistence type="inferred from homology"/>
<keyword evidence="10" id="KW-1185">Reference proteome</keyword>
<evidence type="ECO:0000259" key="8">
    <source>
        <dbReference type="PROSITE" id="PS51780"/>
    </source>
</evidence>
<dbReference type="NCBIfam" id="NF033202">
    <property type="entry name" value="GW_glycos_SH3"/>
    <property type="match status" value="2"/>
</dbReference>
<dbReference type="Pfam" id="PF04464">
    <property type="entry name" value="Glyphos_transf"/>
    <property type="match status" value="1"/>
</dbReference>
<dbReference type="InterPro" id="IPR038200">
    <property type="entry name" value="GW_dom_sf"/>
</dbReference>
<dbReference type="Proteomes" id="UP001178888">
    <property type="component" value="Unassembled WGS sequence"/>
</dbReference>
<dbReference type="GO" id="GO:0005886">
    <property type="term" value="C:plasma membrane"/>
    <property type="evidence" value="ECO:0007669"/>
    <property type="project" value="UniProtKB-SubCell"/>
</dbReference>
<feature type="domain" description="GW" evidence="8">
    <location>
        <begin position="857"/>
        <end position="935"/>
    </location>
</feature>
<comment type="caution">
    <text evidence="9">The sequence shown here is derived from an EMBL/GenBank/DDBJ whole genome shotgun (WGS) entry which is preliminary data.</text>
</comment>
<feature type="domain" description="GW" evidence="8">
    <location>
        <begin position="940"/>
        <end position="1015"/>
    </location>
</feature>
<dbReference type="Gene3D" id="3.40.50.11820">
    <property type="match status" value="1"/>
</dbReference>
<evidence type="ECO:0000256" key="7">
    <source>
        <dbReference type="ARBA" id="ARBA00023136"/>
    </source>
</evidence>
<dbReference type="RefSeq" id="WP_308914059.1">
    <property type="nucleotide sequence ID" value="NZ_JAVGVR010000001.1"/>
</dbReference>
<dbReference type="AlphaFoldDB" id="A0AA90R1S1"/>
<evidence type="ECO:0000256" key="1">
    <source>
        <dbReference type="ARBA" id="ARBA00004202"/>
    </source>
</evidence>
<keyword evidence="4" id="KW-0808">Transferase</keyword>
<comment type="subcellular location">
    <subcellularLocation>
        <location evidence="1">Cell membrane</location>
        <topology evidence="1">Peripheral membrane protein</topology>
    </subcellularLocation>
</comment>
<keyword evidence="5" id="KW-0732">Signal</keyword>
<dbReference type="Pfam" id="PF13457">
    <property type="entry name" value="GW"/>
    <property type="match status" value="4"/>
</dbReference>
<dbReference type="GO" id="GO:0016757">
    <property type="term" value="F:glycosyltransferase activity"/>
    <property type="evidence" value="ECO:0007669"/>
    <property type="project" value="InterPro"/>
</dbReference>
<evidence type="ECO:0000256" key="4">
    <source>
        <dbReference type="ARBA" id="ARBA00022679"/>
    </source>
</evidence>
<dbReference type="PANTHER" id="PTHR37316">
    <property type="entry name" value="TEICHOIC ACID GLYCEROL-PHOSPHATE PRIMASE"/>
    <property type="match status" value="1"/>
</dbReference>
<feature type="domain" description="GW" evidence="8">
    <location>
        <begin position="744"/>
        <end position="822"/>
    </location>
</feature>
<keyword evidence="6" id="KW-0777">Teichoic acid biosynthesis</keyword>
<dbReference type="Pfam" id="PF00534">
    <property type="entry name" value="Glycos_transf_1"/>
    <property type="match status" value="1"/>
</dbReference>
<dbReference type="InterPro" id="IPR051612">
    <property type="entry name" value="Teichoic_Acid_Biosynth"/>
</dbReference>
<dbReference type="CDD" id="cd03811">
    <property type="entry name" value="GT4_GT28_WabH-like"/>
    <property type="match status" value="1"/>
</dbReference>
<accession>A0AA90R1S1</accession>
<dbReference type="InterPro" id="IPR001296">
    <property type="entry name" value="Glyco_trans_1"/>
</dbReference>
<dbReference type="SUPFAM" id="SSF53756">
    <property type="entry name" value="UDP-Glycosyltransferase/glycogen phosphorylase"/>
    <property type="match status" value="2"/>
</dbReference>
<sequence>MNRKIIKRKIKFIIEPIYNYFKKTNHRRTTQYTRFYEDLDVINNTVLYESRDGKSLTDSPYAIFKYLLSNPEYKDYKHIWSVDSFEDLDSVISQYKDRENVTFVKRNSEEYLKSLATSKYLINNSTFQSFFIPKKEQVYINTWHGTPLKNMGFDIPGNPAHSQNVVRNFLSADYLLSPNEHTTDMFIDSYKLDGLYSGEIIEEGYPRIDLTYHTDASAFQSQLSRLDLNIDQQKQTILYAPTWKGKNVSSAKNDMYQIIADMNYLKQQVGKEYNILIKVHPFLYGQARKFTEVKDILIPDFVDTNELLSTVDILITDYSSIFFDYLVTNKPILFYVWDYDDYNQQRGRYLSDEELPGPTLFTIQGVAQTIQNIGQTSDKYKDVYKQNQKRFTNHDDGNVTKRIVEYIFMKKNTPLKVIKNLDTKKKKILIYPGGMANNGITSSFINLMDNIDFDQYDVSIFTKSPNSKEVLNNISKVNKKARFLFRHGLPDYGLFEKYRDKLVHNRGAHTSLTKKAYPEEAYRREFKRYFGRSNFDYAIDFSGYSLFWAKYILVSDAKKKICYMHNDILSDSERTINGKRPHRINLRGLFSVYNQFDKLVSVSVGTMELNKKNLIEYADESKFDFIMNSINPQKILTLSNEGNEDQHDQASENLEDDDTLESNVTFKGRAIINNPKDHFIWNRPPMLKGAQKMDPAGNFVNQEVNIIREARTDTNVYYKFTFGDRIVGWMDQECFELLPDSIITENKVNKTAIIKHVRRNHIWNQPYMTEGIEKVSASKDYKGILVDVDLEARTQHGFYSRFSINGVVIGWIDSSALANVTEYDMNDSSSSERSFRKWSNHRNYKEFIEQLENRTLEEKSLNSLATISNPADFVVWNKPYPNVGYKKVMDASELSGAIAFVTKSNRTAKGTFYQFSIDGKQIGWLDVNAFTLIDKPVVISETAVKYVAEIKRSSEDVVLTSVENREEVKDFQQYDGKTVTVDIEAKSQDGVYCHFIYEDESIGWIKKRALHVKETLGIKTARGFIPEPTKENYNFINMGRLSPEKAQDNLIKAFSEFHKGFKNAKLYILGEGPLRNDLEKLIDQLQLEDSVYLVGQLDNPFKLMKKCDCFVLSSHYEGQPMVLLEAMTLGMKIIATDIVANRTVLEQGRYGLLVENSVEGLANGLEQLAKNELKVLPDPFFPEEYNKKAMDTFYKVFE</sequence>
<dbReference type="GO" id="GO:0019350">
    <property type="term" value="P:teichoic acid biosynthetic process"/>
    <property type="evidence" value="ECO:0007669"/>
    <property type="project" value="UniProtKB-KW"/>
</dbReference>